<evidence type="ECO:0000313" key="1">
    <source>
        <dbReference type="EMBL" id="GBP56999.1"/>
    </source>
</evidence>
<dbReference type="EMBL" id="BGZK01000706">
    <property type="protein sequence ID" value="GBP56999.1"/>
    <property type="molecule type" value="Genomic_DNA"/>
</dbReference>
<dbReference type="AlphaFoldDB" id="A0A4C1X3Q0"/>
<sequence length="115" mass="12230">MGHMCMDQSRFGAATFCPTYITDLTPGAYIDCSFAARLREQSVSGLSQLTTFVGSLRAASVGGLTPIGLDGIYCGLRTRLDPAAFGKLGSVFDTDVPRNSRSKYEILNDASPLGL</sequence>
<name>A0A4C1X3Q0_EUMVA</name>
<protein>
    <submittedName>
        <fullName evidence="1">Uncharacterized protein</fullName>
    </submittedName>
</protein>
<proteinExistence type="predicted"/>
<organism evidence="1 2">
    <name type="scientific">Eumeta variegata</name>
    <name type="common">Bagworm moth</name>
    <name type="synonym">Eumeta japonica</name>
    <dbReference type="NCBI Taxonomy" id="151549"/>
    <lineage>
        <taxon>Eukaryota</taxon>
        <taxon>Metazoa</taxon>
        <taxon>Ecdysozoa</taxon>
        <taxon>Arthropoda</taxon>
        <taxon>Hexapoda</taxon>
        <taxon>Insecta</taxon>
        <taxon>Pterygota</taxon>
        <taxon>Neoptera</taxon>
        <taxon>Endopterygota</taxon>
        <taxon>Lepidoptera</taxon>
        <taxon>Glossata</taxon>
        <taxon>Ditrysia</taxon>
        <taxon>Tineoidea</taxon>
        <taxon>Psychidae</taxon>
        <taxon>Oiketicinae</taxon>
        <taxon>Eumeta</taxon>
    </lineage>
</organism>
<dbReference type="Proteomes" id="UP000299102">
    <property type="component" value="Unassembled WGS sequence"/>
</dbReference>
<reference evidence="1 2" key="1">
    <citation type="journal article" date="2019" name="Commun. Biol.">
        <title>The bagworm genome reveals a unique fibroin gene that provides high tensile strength.</title>
        <authorList>
            <person name="Kono N."/>
            <person name="Nakamura H."/>
            <person name="Ohtoshi R."/>
            <person name="Tomita M."/>
            <person name="Numata K."/>
            <person name="Arakawa K."/>
        </authorList>
    </citation>
    <scope>NUCLEOTIDE SEQUENCE [LARGE SCALE GENOMIC DNA]</scope>
</reference>
<comment type="caution">
    <text evidence="1">The sequence shown here is derived from an EMBL/GenBank/DDBJ whole genome shotgun (WGS) entry which is preliminary data.</text>
</comment>
<keyword evidence="2" id="KW-1185">Reference proteome</keyword>
<gene>
    <name evidence="1" type="ORF">EVAR_88628_1</name>
</gene>
<accession>A0A4C1X3Q0</accession>
<evidence type="ECO:0000313" key="2">
    <source>
        <dbReference type="Proteomes" id="UP000299102"/>
    </source>
</evidence>